<dbReference type="Pfam" id="PF23230">
    <property type="entry name" value="zf-C2H2_13"/>
    <property type="match status" value="1"/>
</dbReference>
<feature type="compositionally biased region" description="Polar residues" evidence="6">
    <location>
        <begin position="458"/>
        <end position="468"/>
    </location>
</feature>
<feature type="compositionally biased region" description="Basic and acidic residues" evidence="6">
    <location>
        <begin position="757"/>
        <end position="768"/>
    </location>
</feature>
<dbReference type="PANTHER" id="PTHR22938:SF0">
    <property type="entry name" value="E3 UBIQUITIN-PROTEIN LIGASE ZNF598"/>
    <property type="match status" value="1"/>
</dbReference>
<evidence type="ECO:0000256" key="2">
    <source>
        <dbReference type="ARBA" id="ARBA00004906"/>
    </source>
</evidence>
<comment type="pathway">
    <text evidence="2">Protein modification; protein ubiquitination.</text>
</comment>
<evidence type="ECO:0000256" key="4">
    <source>
        <dbReference type="ARBA" id="ARBA00035113"/>
    </source>
</evidence>
<keyword evidence="5" id="KW-0862">Zinc</keyword>
<dbReference type="EMBL" id="JADGJW010000133">
    <property type="protein sequence ID" value="KAJ3223366.1"/>
    <property type="molecule type" value="Genomic_DNA"/>
</dbReference>
<keyword evidence="9" id="KW-1185">Reference proteome</keyword>
<evidence type="ECO:0000313" key="8">
    <source>
        <dbReference type="EMBL" id="KAJ3223366.1"/>
    </source>
</evidence>
<comment type="similarity">
    <text evidence="4">Belongs to the ZNF598/HEL2 family.</text>
</comment>
<dbReference type="GO" id="GO:0061630">
    <property type="term" value="F:ubiquitin protein ligase activity"/>
    <property type="evidence" value="ECO:0007669"/>
    <property type="project" value="UniProtKB-EC"/>
</dbReference>
<organism evidence="8 9">
    <name type="scientific">Clydaea vesicula</name>
    <dbReference type="NCBI Taxonomy" id="447962"/>
    <lineage>
        <taxon>Eukaryota</taxon>
        <taxon>Fungi</taxon>
        <taxon>Fungi incertae sedis</taxon>
        <taxon>Chytridiomycota</taxon>
        <taxon>Chytridiomycota incertae sedis</taxon>
        <taxon>Chytridiomycetes</taxon>
        <taxon>Lobulomycetales</taxon>
        <taxon>Lobulomycetaceae</taxon>
        <taxon>Clydaea</taxon>
    </lineage>
</organism>
<evidence type="ECO:0000256" key="3">
    <source>
        <dbReference type="ARBA" id="ARBA00012483"/>
    </source>
</evidence>
<feature type="region of interest" description="Disordered" evidence="6">
    <location>
        <begin position="430"/>
        <end position="484"/>
    </location>
</feature>
<reference evidence="8" key="1">
    <citation type="submission" date="2020-05" db="EMBL/GenBank/DDBJ databases">
        <title>Phylogenomic resolution of chytrid fungi.</title>
        <authorList>
            <person name="Stajich J.E."/>
            <person name="Amses K."/>
            <person name="Simmons R."/>
            <person name="Seto K."/>
            <person name="Myers J."/>
            <person name="Bonds A."/>
            <person name="Quandt C.A."/>
            <person name="Barry K."/>
            <person name="Liu P."/>
            <person name="Grigoriev I."/>
            <person name="Longcore J.E."/>
            <person name="James T.Y."/>
        </authorList>
    </citation>
    <scope>NUCLEOTIDE SEQUENCE</scope>
    <source>
        <strain evidence="8">JEL0476</strain>
    </source>
</reference>
<dbReference type="GO" id="GO:0072344">
    <property type="term" value="P:rescue of stalled ribosome"/>
    <property type="evidence" value="ECO:0007669"/>
    <property type="project" value="InterPro"/>
</dbReference>
<accession>A0AAD5U3M8</accession>
<dbReference type="InterPro" id="IPR013087">
    <property type="entry name" value="Znf_C2H2_type"/>
</dbReference>
<dbReference type="GO" id="GO:0043022">
    <property type="term" value="F:ribosome binding"/>
    <property type="evidence" value="ECO:0007669"/>
    <property type="project" value="TreeGrafter"/>
</dbReference>
<evidence type="ECO:0000313" key="9">
    <source>
        <dbReference type="Proteomes" id="UP001211065"/>
    </source>
</evidence>
<dbReference type="Proteomes" id="UP001211065">
    <property type="component" value="Unassembled WGS sequence"/>
</dbReference>
<feature type="compositionally biased region" description="Low complexity" evidence="6">
    <location>
        <begin position="438"/>
        <end position="450"/>
    </location>
</feature>
<evidence type="ECO:0000256" key="1">
    <source>
        <dbReference type="ARBA" id="ARBA00000900"/>
    </source>
</evidence>
<feature type="compositionally biased region" description="Polar residues" evidence="6">
    <location>
        <begin position="379"/>
        <end position="402"/>
    </location>
</feature>
<sequence length="783" mass="89173">MKNEDSTITDSAENLHDENKSKRKNEIKKNKFINVNEGTVSKINNLNKKIDKVITLNNNENKKEDDNFKLCLICTEEIVWFAFGKCNHKICHICCLRLRGLYKSNSCTLCKVECNAVIFSNDCTKLFKDITLSDLPFMDKKLQIYFDNEEIYEETMILLRLNCPDPECEVYCASGWNELKRHVKAVHESMMCDLCIKHKKVFTHEHTLYAQNELSRHYRSGDPDDPSFKGHPECGFCKKSYFQNDELYEHCREKHEQCFICQRKGVRHQYFRDYKELELHFRTEHVICSERECLEKKFVVFDSDIDLKGHQIEAHGTYGKKGAVVDVNFSYHNSSASDYQRSNRGRGRGRAQNSSEDSVSSRLPLQTQLSSSKLDRNSGVPNSLEVQTSPSNFEQAPEELSSTEAFPHLSKVNPQVNLPLQAFSKRLQGNQPEDYPALSPSSSKRSSSKQLSEREKFSSANIANNKSVQSKKEEYPALPTNAIKKNKGNVNTRVIDSSSELKTASAASFNHQTSSKNLSSSSPQNPKQKVNDPVSNKLEINKNTPEDPDILLGLSCLLQNDKTRFQDFKTLAANFKNSNHSAVQFLEAFAKLIINKGENSLTDQFSREMILQIGKVWKKLAISLNDDSKHDKMLQAWNDFKVKQKCYLEDEFLSNGAKPYSLPNSSSSPQKKILVIKSNASRHRFVQKPIIPVNNKGKESHSQSIWGKNASREDGNMENKNAPDAENFPTLKYEKVAGIQETERNIFENTGSVWKGNSRESAETDTNSKTKKNKGKVLMKIGL</sequence>
<dbReference type="Pfam" id="PF25447">
    <property type="entry name" value="RING_ZNF598"/>
    <property type="match status" value="1"/>
</dbReference>
<protein>
    <recommendedName>
        <fullName evidence="3">RING-type E3 ubiquitin transferase</fullName>
        <ecNumber evidence="3">2.3.2.27</ecNumber>
    </recommendedName>
</protein>
<dbReference type="InterPro" id="IPR041888">
    <property type="entry name" value="RING-HC_ZNF598/HEL2"/>
</dbReference>
<dbReference type="CDD" id="cd16615">
    <property type="entry name" value="RING-HC_ZNF598"/>
    <property type="match status" value="1"/>
</dbReference>
<evidence type="ECO:0000256" key="6">
    <source>
        <dbReference type="SAM" id="MobiDB-lite"/>
    </source>
</evidence>
<proteinExistence type="inferred from homology"/>
<comment type="caution">
    <text evidence="8">The sequence shown here is derived from an EMBL/GenBank/DDBJ whole genome shotgun (WGS) entry which is preliminary data.</text>
</comment>
<feature type="region of interest" description="Disordered" evidence="6">
    <location>
        <begin position="1"/>
        <end position="23"/>
    </location>
</feature>
<comment type="catalytic activity">
    <reaction evidence="1">
        <text>S-ubiquitinyl-[E2 ubiquitin-conjugating enzyme]-L-cysteine + [acceptor protein]-L-lysine = [E2 ubiquitin-conjugating enzyme]-L-cysteine + N(6)-ubiquitinyl-[acceptor protein]-L-lysine.</text>
        <dbReference type="EC" id="2.3.2.27"/>
    </reaction>
</comment>
<feature type="domain" description="RING-type" evidence="7">
    <location>
        <begin position="71"/>
        <end position="111"/>
    </location>
</feature>
<dbReference type="EC" id="2.3.2.27" evidence="3"/>
<dbReference type="InterPro" id="IPR044288">
    <property type="entry name" value="ZNF598/HEL2"/>
</dbReference>
<dbReference type="InterPro" id="IPR056437">
    <property type="entry name" value="Znf-C2H2_ZNF598/HEL2"/>
</dbReference>
<gene>
    <name evidence="8" type="ORF">HK099_001242</name>
</gene>
<evidence type="ECO:0000259" key="7">
    <source>
        <dbReference type="PROSITE" id="PS50089"/>
    </source>
</evidence>
<feature type="region of interest" description="Disordered" evidence="6">
    <location>
        <begin position="694"/>
        <end position="725"/>
    </location>
</feature>
<feature type="compositionally biased region" description="Basic and acidic residues" evidence="6">
    <location>
        <begin position="710"/>
        <end position="723"/>
    </location>
</feature>
<dbReference type="InterPro" id="IPR001841">
    <property type="entry name" value="Znf_RING"/>
</dbReference>
<dbReference type="PANTHER" id="PTHR22938">
    <property type="entry name" value="ZINC FINGER PROTEIN 598"/>
    <property type="match status" value="1"/>
</dbReference>
<feature type="region of interest" description="Disordered" evidence="6">
    <location>
        <begin position="750"/>
        <end position="783"/>
    </location>
</feature>
<feature type="region of interest" description="Disordered" evidence="6">
    <location>
        <begin position="335"/>
        <end position="402"/>
    </location>
</feature>
<dbReference type="GO" id="GO:0008270">
    <property type="term" value="F:zinc ion binding"/>
    <property type="evidence" value="ECO:0007669"/>
    <property type="project" value="UniProtKB-KW"/>
</dbReference>
<name>A0AAD5U3M8_9FUNG</name>
<feature type="compositionally biased region" description="Polar residues" evidence="6">
    <location>
        <begin position="1"/>
        <end position="12"/>
    </location>
</feature>
<feature type="region of interest" description="Disordered" evidence="6">
    <location>
        <begin position="503"/>
        <end position="542"/>
    </location>
</feature>
<dbReference type="AlphaFoldDB" id="A0AAD5U3M8"/>
<evidence type="ECO:0000256" key="5">
    <source>
        <dbReference type="PROSITE-ProRule" id="PRU00175"/>
    </source>
</evidence>
<dbReference type="PROSITE" id="PS00028">
    <property type="entry name" value="ZINC_FINGER_C2H2_1"/>
    <property type="match status" value="1"/>
</dbReference>
<dbReference type="SMART" id="SM00355">
    <property type="entry name" value="ZnF_C2H2"/>
    <property type="match status" value="4"/>
</dbReference>
<dbReference type="PROSITE" id="PS50089">
    <property type="entry name" value="ZF_RING_2"/>
    <property type="match status" value="1"/>
</dbReference>
<dbReference type="GO" id="GO:0016567">
    <property type="term" value="P:protein ubiquitination"/>
    <property type="evidence" value="ECO:0007669"/>
    <property type="project" value="TreeGrafter"/>
</dbReference>
<feature type="compositionally biased region" description="Low complexity" evidence="6">
    <location>
        <begin position="514"/>
        <end position="528"/>
    </location>
</feature>
<keyword evidence="5" id="KW-0479">Metal-binding</keyword>
<feature type="compositionally biased region" description="Polar residues" evidence="6">
    <location>
        <begin position="503"/>
        <end position="513"/>
    </location>
</feature>
<keyword evidence="5" id="KW-0863">Zinc-finger</keyword>
<feature type="compositionally biased region" description="Polar residues" evidence="6">
    <location>
        <begin position="351"/>
        <end position="372"/>
    </location>
</feature>